<accession>A0A2T8JBV0</accession>
<name>A0A2T8JBV0_9POAL</name>
<evidence type="ECO:0000256" key="1">
    <source>
        <dbReference type="SAM" id="MobiDB-lite"/>
    </source>
</evidence>
<protein>
    <submittedName>
        <fullName evidence="2">Uncharacterized protein</fullName>
    </submittedName>
</protein>
<sequence>SLNSNFLSGKKTGRGYKEEPEKATNQQQEIRSQIQSQRNRRGYIRRSNPSNGCKTFAAQASSFHENKTRRAADSSLPRAARSLPPPFPARLPRRVPRRGERKPGQAAAACSNVAEGGTRPPGCIEGGRRLPRYSGGEEAGRRREVVAATSAGIHREGSLADFRIRCLQKPDFADLHRPPRIL</sequence>
<dbReference type="AlphaFoldDB" id="A0A2T8JBV0"/>
<dbReference type="Gramene" id="PVH47385">
    <property type="protein sequence ID" value="PVH47385"/>
    <property type="gene ID" value="PAHAL_4G048600"/>
</dbReference>
<gene>
    <name evidence="2" type="ORF">PAHAL_4G048600</name>
</gene>
<feature type="non-terminal residue" evidence="2">
    <location>
        <position position="1"/>
    </location>
</feature>
<feature type="compositionally biased region" description="Polar residues" evidence="1">
    <location>
        <begin position="47"/>
        <end position="63"/>
    </location>
</feature>
<evidence type="ECO:0000313" key="2">
    <source>
        <dbReference type="EMBL" id="PVH47385.1"/>
    </source>
</evidence>
<dbReference type="Proteomes" id="UP000243499">
    <property type="component" value="Chromosome 4"/>
</dbReference>
<organism evidence="2">
    <name type="scientific">Panicum hallii</name>
    <dbReference type="NCBI Taxonomy" id="206008"/>
    <lineage>
        <taxon>Eukaryota</taxon>
        <taxon>Viridiplantae</taxon>
        <taxon>Streptophyta</taxon>
        <taxon>Embryophyta</taxon>
        <taxon>Tracheophyta</taxon>
        <taxon>Spermatophyta</taxon>
        <taxon>Magnoliopsida</taxon>
        <taxon>Liliopsida</taxon>
        <taxon>Poales</taxon>
        <taxon>Poaceae</taxon>
        <taxon>PACMAD clade</taxon>
        <taxon>Panicoideae</taxon>
        <taxon>Panicodae</taxon>
        <taxon>Paniceae</taxon>
        <taxon>Panicinae</taxon>
        <taxon>Panicum</taxon>
        <taxon>Panicum sect. Panicum</taxon>
    </lineage>
</organism>
<reference evidence="2" key="1">
    <citation type="submission" date="2018-04" db="EMBL/GenBank/DDBJ databases">
        <title>WGS assembly of Panicum hallii.</title>
        <authorList>
            <person name="Lovell J."/>
            <person name="Jenkins J."/>
            <person name="Lowry D."/>
            <person name="Mamidi S."/>
            <person name="Sreedasyam A."/>
            <person name="Weng X."/>
            <person name="Barry K."/>
            <person name="Bonette J."/>
            <person name="Campitelli B."/>
            <person name="Daum C."/>
            <person name="Gordon S."/>
            <person name="Gould B."/>
            <person name="Lipzen A."/>
            <person name="Macqueen A."/>
            <person name="Palacio-Mejia J."/>
            <person name="Plott C."/>
            <person name="Shakirov E."/>
            <person name="Shu S."/>
            <person name="Yoshinaga Y."/>
            <person name="Zane M."/>
            <person name="Rokhsar D."/>
            <person name="Grimwood J."/>
            <person name="Schmutz J."/>
            <person name="Juenger T."/>
        </authorList>
    </citation>
    <scope>NUCLEOTIDE SEQUENCE [LARGE SCALE GENOMIC DNA]</scope>
    <source>
        <strain evidence="2">FIL2</strain>
    </source>
</reference>
<feature type="region of interest" description="Disordered" evidence="1">
    <location>
        <begin position="1"/>
        <end position="141"/>
    </location>
</feature>
<dbReference type="EMBL" id="CM008049">
    <property type="protein sequence ID" value="PVH47385.1"/>
    <property type="molecule type" value="Genomic_DNA"/>
</dbReference>
<proteinExistence type="predicted"/>
<feature type="compositionally biased region" description="Low complexity" evidence="1">
    <location>
        <begin position="25"/>
        <end position="37"/>
    </location>
</feature>